<dbReference type="Pfam" id="PF12811">
    <property type="entry name" value="BaxI_1"/>
    <property type="match status" value="1"/>
</dbReference>
<evidence type="ECO:0000313" key="2">
    <source>
        <dbReference type="EMBL" id="QUH28079.1"/>
    </source>
</evidence>
<feature type="transmembrane region" description="Helical" evidence="1">
    <location>
        <begin position="66"/>
        <end position="87"/>
    </location>
</feature>
<dbReference type="KEGG" id="vgu:HYG85_03775"/>
<evidence type="ECO:0000256" key="1">
    <source>
        <dbReference type="SAM" id="Phobius"/>
    </source>
</evidence>
<dbReference type="EMBL" id="CP058561">
    <property type="protein sequence ID" value="QUH28079.1"/>
    <property type="molecule type" value="Genomic_DNA"/>
</dbReference>
<keyword evidence="1" id="KW-0812">Transmembrane</keyword>
<dbReference type="Proteomes" id="UP000677305">
    <property type="component" value="Chromosome"/>
</dbReference>
<keyword evidence="1" id="KW-1133">Transmembrane helix</keyword>
<keyword evidence="1" id="KW-0472">Membrane</keyword>
<proteinExistence type="predicted"/>
<feature type="transmembrane region" description="Helical" evidence="1">
    <location>
        <begin position="34"/>
        <end position="54"/>
    </location>
</feature>
<dbReference type="InterPro" id="IPR010539">
    <property type="entry name" value="BaxI_1-like"/>
</dbReference>
<organism evidence="2 3">
    <name type="scientific">Vallitalea guaymasensis</name>
    <dbReference type="NCBI Taxonomy" id="1185412"/>
    <lineage>
        <taxon>Bacteria</taxon>
        <taxon>Bacillati</taxon>
        <taxon>Bacillota</taxon>
        <taxon>Clostridia</taxon>
        <taxon>Lachnospirales</taxon>
        <taxon>Vallitaleaceae</taxon>
        <taxon>Vallitalea</taxon>
    </lineage>
</organism>
<accession>A0A8J8M877</accession>
<name>A0A8J8M877_9FIRM</name>
<evidence type="ECO:0000313" key="3">
    <source>
        <dbReference type="Proteomes" id="UP000677305"/>
    </source>
</evidence>
<gene>
    <name evidence="2" type="ORF">HYG85_03775</name>
</gene>
<sequence length="96" mass="10809">MKSILSNPYFKKVSKQDDVNSGKPATYGSIGTKILFFLLLTCVGVCLSIFLSIPDNYMNYVNKYEWSLAFGLVMTVILIFVRVLNLLTKIMSTVDN</sequence>
<protein>
    <submittedName>
        <fullName evidence="2">Bax inhibitor-1/YccA family protein</fullName>
    </submittedName>
</protein>
<keyword evidence="3" id="KW-1185">Reference proteome</keyword>
<reference evidence="2 3" key="1">
    <citation type="submission" date="2020-07" db="EMBL/GenBank/DDBJ databases">
        <title>Vallitalea guaymasensis genome.</title>
        <authorList>
            <person name="Postec A."/>
        </authorList>
    </citation>
    <scope>NUCLEOTIDE SEQUENCE [LARGE SCALE GENOMIC DNA]</scope>
    <source>
        <strain evidence="2 3">Ra1766G1</strain>
    </source>
</reference>
<dbReference type="RefSeq" id="WP_212692348.1">
    <property type="nucleotide sequence ID" value="NZ_CP058561.1"/>
</dbReference>
<dbReference type="AlphaFoldDB" id="A0A8J8M877"/>